<dbReference type="GO" id="GO:0005829">
    <property type="term" value="C:cytosol"/>
    <property type="evidence" value="ECO:0007669"/>
    <property type="project" value="TreeGrafter"/>
</dbReference>
<evidence type="ECO:0000256" key="4">
    <source>
        <dbReference type="ARBA" id="ARBA00022801"/>
    </source>
</evidence>
<comment type="caution">
    <text evidence="14">The sequence shown here is derived from an EMBL/GenBank/DDBJ whole genome shotgun (WGS) entry which is preliminary data.</text>
</comment>
<dbReference type="STRING" id="665004.AC529_14095"/>
<dbReference type="Proteomes" id="UP000074382">
    <property type="component" value="Unassembled WGS sequence"/>
</dbReference>
<feature type="compositionally biased region" description="Polar residues" evidence="13">
    <location>
        <begin position="1"/>
        <end position="11"/>
    </location>
</feature>
<dbReference type="RefSeq" id="WP_068752922.1">
    <property type="nucleotide sequence ID" value="NZ_KQ950180.1"/>
</dbReference>
<dbReference type="PATRIC" id="fig|665004.4.peg.57"/>
<feature type="region of interest" description="Disordered" evidence="13">
    <location>
        <begin position="325"/>
        <end position="345"/>
    </location>
</feature>
<evidence type="ECO:0000256" key="6">
    <source>
        <dbReference type="ARBA" id="ARBA00023277"/>
    </source>
</evidence>
<evidence type="ECO:0000256" key="5">
    <source>
        <dbReference type="ARBA" id="ARBA00023001"/>
    </source>
</evidence>
<feature type="binding site" evidence="10">
    <location>
        <begin position="441"/>
        <end position="442"/>
    </location>
    <ligand>
        <name>substrate</name>
    </ligand>
</feature>
<dbReference type="PROSITE" id="PS00572">
    <property type="entry name" value="GLYCOSYL_HYDROL_F1_1"/>
    <property type="match status" value="1"/>
</dbReference>
<dbReference type="EC" id="3.2.1.21" evidence="3 12"/>
<dbReference type="Pfam" id="PF00232">
    <property type="entry name" value="Glyco_hydro_1"/>
    <property type="match status" value="1"/>
</dbReference>
<feature type="active site" description="Proton donor" evidence="9">
    <location>
        <position position="182"/>
    </location>
</feature>
<feature type="active site" description="Nucleophile" evidence="9 11">
    <location>
        <position position="388"/>
    </location>
</feature>
<evidence type="ECO:0000256" key="7">
    <source>
        <dbReference type="ARBA" id="ARBA00023295"/>
    </source>
</evidence>
<dbReference type="AlphaFoldDB" id="A0A147KFJ2"/>
<dbReference type="InterPro" id="IPR017736">
    <property type="entry name" value="Glyco_hydro_1_beta-glucosidase"/>
</dbReference>
<proteinExistence type="inferred from homology"/>
<dbReference type="OrthoDB" id="5166882at2"/>
<dbReference type="GO" id="GO:0030245">
    <property type="term" value="P:cellulose catabolic process"/>
    <property type="evidence" value="ECO:0007669"/>
    <property type="project" value="UniProtKB-KW"/>
</dbReference>
<evidence type="ECO:0000313" key="14">
    <source>
        <dbReference type="EMBL" id="KUP96047.1"/>
    </source>
</evidence>
<evidence type="ECO:0000256" key="9">
    <source>
        <dbReference type="PIRSR" id="PIRSR617736-1"/>
    </source>
</evidence>
<evidence type="ECO:0000256" key="2">
    <source>
        <dbReference type="ARBA" id="ARBA00010838"/>
    </source>
</evidence>
<dbReference type="SUPFAM" id="SSF51445">
    <property type="entry name" value="(Trans)glycosidases"/>
    <property type="match status" value="1"/>
</dbReference>
<keyword evidence="8" id="KW-0624">Polysaccharide degradation</keyword>
<dbReference type="InterPro" id="IPR018120">
    <property type="entry name" value="Glyco_hydro_1_AS"/>
</dbReference>
<comment type="catalytic activity">
    <reaction evidence="1 12">
        <text>Hydrolysis of terminal, non-reducing beta-D-glucosyl residues with release of beta-D-glucose.</text>
        <dbReference type="EC" id="3.2.1.21"/>
    </reaction>
</comment>
<dbReference type="PROSITE" id="PS00653">
    <property type="entry name" value="GLYCOSYL_HYDROL_F1_2"/>
    <property type="match status" value="1"/>
</dbReference>
<feature type="binding site" evidence="10">
    <location>
        <position position="36"/>
    </location>
    <ligand>
        <name>substrate</name>
    </ligand>
</feature>
<evidence type="ECO:0000313" key="15">
    <source>
        <dbReference type="Proteomes" id="UP000074382"/>
    </source>
</evidence>
<name>A0A147KFJ2_THECS</name>
<evidence type="ECO:0000256" key="3">
    <source>
        <dbReference type="ARBA" id="ARBA00012744"/>
    </source>
</evidence>
<evidence type="ECO:0000256" key="8">
    <source>
        <dbReference type="ARBA" id="ARBA00023326"/>
    </source>
</evidence>
<dbReference type="Gene3D" id="3.20.20.80">
    <property type="entry name" value="Glycosidases"/>
    <property type="match status" value="1"/>
</dbReference>
<accession>A0A147KFJ2</accession>
<dbReference type="GO" id="GO:0008422">
    <property type="term" value="F:beta-glucosidase activity"/>
    <property type="evidence" value="ECO:0007669"/>
    <property type="project" value="UniProtKB-EC"/>
</dbReference>
<dbReference type="InterPro" id="IPR001360">
    <property type="entry name" value="Glyco_hydro_1"/>
</dbReference>
<dbReference type="NCBIfam" id="TIGR03356">
    <property type="entry name" value="BGL"/>
    <property type="match status" value="1"/>
</dbReference>
<dbReference type="PANTHER" id="PTHR10353">
    <property type="entry name" value="GLYCOSYL HYDROLASE"/>
    <property type="match status" value="1"/>
</dbReference>
<dbReference type="InterPro" id="IPR033132">
    <property type="entry name" value="GH_1_N_CS"/>
</dbReference>
<keyword evidence="6" id="KW-0119">Carbohydrate metabolism</keyword>
<feature type="binding site" evidence="10">
    <location>
        <position position="181"/>
    </location>
    <ligand>
        <name>substrate</name>
    </ligand>
</feature>
<keyword evidence="15" id="KW-1185">Reference proteome</keyword>
<protein>
    <recommendedName>
        <fullName evidence="3 12">Beta-glucosidase</fullName>
        <ecNumber evidence="3 12">3.2.1.21</ecNumber>
    </recommendedName>
</protein>
<gene>
    <name evidence="14" type="ORF">AC529_14095</name>
</gene>
<organism evidence="14 15">
    <name type="scientific">Thermobifida cellulosilytica TB100</name>
    <dbReference type="NCBI Taxonomy" id="665004"/>
    <lineage>
        <taxon>Bacteria</taxon>
        <taxon>Bacillati</taxon>
        <taxon>Actinomycetota</taxon>
        <taxon>Actinomycetes</taxon>
        <taxon>Streptosporangiales</taxon>
        <taxon>Nocardiopsidaceae</taxon>
        <taxon>Thermobifida</taxon>
    </lineage>
</organism>
<evidence type="ECO:0000256" key="11">
    <source>
        <dbReference type="PROSITE-ProRule" id="PRU10055"/>
    </source>
</evidence>
<feature type="binding site" evidence="10">
    <location>
        <position position="434"/>
    </location>
    <ligand>
        <name>substrate</name>
    </ligand>
</feature>
<evidence type="ECO:0000256" key="10">
    <source>
        <dbReference type="PIRSR" id="PIRSR617736-2"/>
    </source>
</evidence>
<reference evidence="15" key="1">
    <citation type="journal article" date="2017" name="Acta Aliment.">
        <title>Plant polysaccharide degrading enzyme system of Thermpbifida cellulosilytica TB100 revealed by de novo genome project data.</title>
        <authorList>
            <person name="Toth A."/>
            <person name="Baka E."/>
            <person name="Luzics S."/>
            <person name="Bata-Vidacs I."/>
            <person name="Nagy I."/>
            <person name="Balint B."/>
            <person name="Herceg R."/>
            <person name="Olasz F."/>
            <person name="Wilk T."/>
            <person name="Nagy T."/>
            <person name="Kriszt B."/>
            <person name="Nagy I."/>
            <person name="Kukolya J."/>
        </authorList>
    </citation>
    <scope>NUCLEOTIDE SEQUENCE [LARGE SCALE GENOMIC DNA]</scope>
    <source>
        <strain evidence="15">TB100</strain>
    </source>
</reference>
<dbReference type="InterPro" id="IPR017853">
    <property type="entry name" value="GH"/>
</dbReference>
<sequence>MTSQSTASLGQTEEEPKPDIHFPEDFVWGVATASFQIEGATTEDGRGPSIWDTFCATPGKVENGDTGDPACDHYHRYRDDVALMRDLGVGAYRFSIAWPRIQPEGKGKPLEAGLDFYDRLVDCVLEAGIDPWPTLYHWDLPQALEDEGGWPNRDTAKRFADYAEIVYSRLGDRITHWNTLNEPWCSAFLGYASGVHAPGRREPAAALAAAHHLMLGHGLAANAIRELGRQAGHAPKVGIVHNQTTVRPYTDSEADRDAARRIDALRNRIFTEPLVKGRYPEDLLADVSGISDYGFVKDGDLEIISTPLDMMGVNFYNPSWVSGNRENGGSDRLPSEDYSPSVGSEHVVDVDPGLPVTAMGWPIDASGMYDTLTRLANDYPGLTLYVTENGAAFDDKVVDGAVHDTERIAYLDAHLRAVHAAIEAGVPLKGYFAWSLLDNFEWALGYGKRFGIVHVDYESQVRTVKDSGLWYSRVVRAGGIVGQQ</sequence>
<dbReference type="SMR" id="A0A147KFJ2"/>
<dbReference type="FunFam" id="3.20.20.80:FF:000004">
    <property type="entry name" value="Beta-glucosidase 6-phospho-beta-glucosidase"/>
    <property type="match status" value="1"/>
</dbReference>
<keyword evidence="7 12" id="KW-0326">Glycosidase</keyword>
<feature type="binding site" evidence="10">
    <location>
        <position position="137"/>
    </location>
    <ligand>
        <name>substrate</name>
    </ligand>
</feature>
<evidence type="ECO:0000256" key="13">
    <source>
        <dbReference type="SAM" id="MobiDB-lite"/>
    </source>
</evidence>
<feature type="region of interest" description="Disordered" evidence="13">
    <location>
        <begin position="1"/>
        <end position="21"/>
    </location>
</feature>
<evidence type="ECO:0000256" key="1">
    <source>
        <dbReference type="ARBA" id="ARBA00000448"/>
    </source>
</evidence>
<comment type="similarity">
    <text evidence="2 12">Belongs to the glycosyl hydrolase 1 family.</text>
</comment>
<dbReference type="EMBL" id="LGEM01000100">
    <property type="protein sequence ID" value="KUP96047.1"/>
    <property type="molecule type" value="Genomic_DNA"/>
</dbReference>
<keyword evidence="5" id="KW-0136">Cellulose degradation</keyword>
<dbReference type="PRINTS" id="PR00131">
    <property type="entry name" value="GLHYDRLASE1"/>
</dbReference>
<keyword evidence="4 12" id="KW-0378">Hydrolase</keyword>
<dbReference type="PANTHER" id="PTHR10353:SF36">
    <property type="entry name" value="LP05116P"/>
    <property type="match status" value="1"/>
</dbReference>
<feature type="binding site" evidence="10">
    <location>
        <position position="316"/>
    </location>
    <ligand>
        <name>substrate</name>
    </ligand>
</feature>
<evidence type="ECO:0000256" key="12">
    <source>
        <dbReference type="RuleBase" id="RU361175"/>
    </source>
</evidence>